<keyword evidence="1" id="KW-0472">Membrane</keyword>
<reference evidence="2" key="1">
    <citation type="submission" date="2016-12" db="EMBL/GenBank/DDBJ databases">
        <title>An insight into the sialome and mialome of the sand fly, Nyssomyia neivai.</title>
        <authorList>
            <person name="Sebastian V."/>
            <person name="Goulart T.M."/>
            <person name="Oliveira W."/>
            <person name="Calvo E."/>
            <person name="Oliveira L.F."/>
            <person name="Pinto M.C."/>
            <person name="Rosselino A.M."/>
            <person name="Ribeiro J.M."/>
        </authorList>
    </citation>
    <scope>NUCLEOTIDE SEQUENCE</scope>
</reference>
<proteinExistence type="predicted"/>
<keyword evidence="1" id="KW-0812">Transmembrane</keyword>
<keyword evidence="1" id="KW-1133">Transmembrane helix</keyword>
<dbReference type="EMBL" id="GFDF01011901">
    <property type="protein sequence ID" value="JAV02183.1"/>
    <property type="molecule type" value="Transcribed_RNA"/>
</dbReference>
<feature type="transmembrane region" description="Helical" evidence="1">
    <location>
        <begin position="7"/>
        <end position="29"/>
    </location>
</feature>
<name>A0A1L8D6U9_9DIPT</name>
<evidence type="ECO:0000256" key="1">
    <source>
        <dbReference type="SAM" id="Phobius"/>
    </source>
</evidence>
<evidence type="ECO:0000313" key="2">
    <source>
        <dbReference type="EMBL" id="JAV02183.1"/>
    </source>
</evidence>
<feature type="transmembrane region" description="Helical" evidence="1">
    <location>
        <begin position="35"/>
        <end position="54"/>
    </location>
</feature>
<organism evidence="2">
    <name type="scientific">Nyssomyia neivai</name>
    <dbReference type="NCBI Taxonomy" id="330878"/>
    <lineage>
        <taxon>Eukaryota</taxon>
        <taxon>Metazoa</taxon>
        <taxon>Ecdysozoa</taxon>
        <taxon>Arthropoda</taxon>
        <taxon>Hexapoda</taxon>
        <taxon>Insecta</taxon>
        <taxon>Pterygota</taxon>
        <taxon>Neoptera</taxon>
        <taxon>Endopterygota</taxon>
        <taxon>Diptera</taxon>
        <taxon>Nematocera</taxon>
        <taxon>Psychodoidea</taxon>
        <taxon>Psychodidae</taxon>
        <taxon>Nyssomyia</taxon>
    </lineage>
</organism>
<accession>A0A1L8D6U9</accession>
<sequence length="111" mass="13078">MSLIMSVILYLVVFYITKVHTIFLVIYYLHLIYRILTTTWILTIIKVICPSIFVKIDRFKVICLKHLISIGFILLRILLSIIRMIIVAFGVYPLTRQANKLLQQSHRLLEC</sequence>
<protein>
    <submittedName>
        <fullName evidence="2">Uncharacterized protein</fullName>
    </submittedName>
</protein>
<dbReference type="AlphaFoldDB" id="A0A1L8D6U9"/>
<feature type="transmembrane region" description="Helical" evidence="1">
    <location>
        <begin position="66"/>
        <end position="92"/>
    </location>
</feature>